<dbReference type="AlphaFoldDB" id="A0A7S1BHI4"/>
<evidence type="ECO:0008006" key="3">
    <source>
        <dbReference type="Google" id="ProtNLM"/>
    </source>
</evidence>
<evidence type="ECO:0000256" key="1">
    <source>
        <dbReference type="SAM" id="SignalP"/>
    </source>
</evidence>
<feature type="chain" id="PRO_5030826302" description="NAD-dependent epimerase/dehydratase domain-containing protein" evidence="1">
    <location>
        <begin position="23"/>
        <end position="208"/>
    </location>
</feature>
<sequence length="208" mass="22753">MTSSSVLLLLFPLLLTFPPVAALHVVITGGTGPLGQAVSHVLSNPPQSHKITVLTRNSFLASTPSRVSSDFGWIGKSFLSSHPNVFLRDWDGGDLLDIVGKDWIGWQEDTLSNADVVINLVGGLTVQRSMATERIIRGLSEVGNPRTMVVSVSPTDEDLRTKLRKDRVALCEKMVQANCPNGVCLRFGEEKKEFQRACEEIVRLVDSL</sequence>
<name>A0A7S1BHI4_9STRA</name>
<gene>
    <name evidence="2" type="ORF">CHYS00102_LOCUS12558</name>
</gene>
<dbReference type="EMBL" id="HBFR01017227">
    <property type="protein sequence ID" value="CAD8885361.1"/>
    <property type="molecule type" value="Transcribed_RNA"/>
</dbReference>
<feature type="signal peptide" evidence="1">
    <location>
        <begin position="1"/>
        <end position="22"/>
    </location>
</feature>
<accession>A0A7S1BHI4</accession>
<keyword evidence="1" id="KW-0732">Signal</keyword>
<reference evidence="2" key="1">
    <citation type="submission" date="2021-01" db="EMBL/GenBank/DDBJ databases">
        <authorList>
            <person name="Corre E."/>
            <person name="Pelletier E."/>
            <person name="Niang G."/>
            <person name="Scheremetjew M."/>
            <person name="Finn R."/>
            <person name="Kale V."/>
            <person name="Holt S."/>
            <person name="Cochrane G."/>
            <person name="Meng A."/>
            <person name="Brown T."/>
            <person name="Cohen L."/>
        </authorList>
    </citation>
    <scope>NUCLEOTIDE SEQUENCE</scope>
    <source>
        <strain evidence="2">308</strain>
    </source>
</reference>
<dbReference type="Gene3D" id="3.40.50.720">
    <property type="entry name" value="NAD(P)-binding Rossmann-like Domain"/>
    <property type="match status" value="1"/>
</dbReference>
<protein>
    <recommendedName>
        <fullName evidence="3">NAD-dependent epimerase/dehydratase domain-containing protein</fullName>
    </recommendedName>
</protein>
<dbReference type="InterPro" id="IPR036291">
    <property type="entry name" value="NAD(P)-bd_dom_sf"/>
</dbReference>
<dbReference type="SUPFAM" id="SSF51735">
    <property type="entry name" value="NAD(P)-binding Rossmann-fold domains"/>
    <property type="match status" value="1"/>
</dbReference>
<proteinExistence type="predicted"/>
<evidence type="ECO:0000313" key="2">
    <source>
        <dbReference type="EMBL" id="CAD8885361.1"/>
    </source>
</evidence>
<organism evidence="2">
    <name type="scientific">Corethron hystrix</name>
    <dbReference type="NCBI Taxonomy" id="216773"/>
    <lineage>
        <taxon>Eukaryota</taxon>
        <taxon>Sar</taxon>
        <taxon>Stramenopiles</taxon>
        <taxon>Ochrophyta</taxon>
        <taxon>Bacillariophyta</taxon>
        <taxon>Coscinodiscophyceae</taxon>
        <taxon>Corethrophycidae</taxon>
        <taxon>Corethrales</taxon>
        <taxon>Corethraceae</taxon>
        <taxon>Corethron</taxon>
    </lineage>
</organism>